<dbReference type="KEGG" id="cthr:CTHT_0063110"/>
<dbReference type="SUPFAM" id="SSF46565">
    <property type="entry name" value="Chaperone J-domain"/>
    <property type="match status" value="1"/>
</dbReference>
<organism evidence="5">
    <name type="scientific">Chaetomium thermophilum (strain DSM 1495 / CBS 144.50 / IMI 039719)</name>
    <name type="common">Thermochaetoides thermophila</name>
    <dbReference type="NCBI Taxonomy" id="759272"/>
    <lineage>
        <taxon>Eukaryota</taxon>
        <taxon>Fungi</taxon>
        <taxon>Dikarya</taxon>
        <taxon>Ascomycota</taxon>
        <taxon>Pezizomycotina</taxon>
        <taxon>Sordariomycetes</taxon>
        <taxon>Sordariomycetidae</taxon>
        <taxon>Sordariales</taxon>
        <taxon>Chaetomiaceae</taxon>
        <taxon>Thermochaetoides</taxon>
    </lineage>
</organism>
<feature type="compositionally biased region" description="Low complexity" evidence="1">
    <location>
        <begin position="184"/>
        <end position="199"/>
    </location>
</feature>
<dbReference type="HOGENOM" id="CLU_050546_0_0_1"/>
<dbReference type="STRING" id="759272.G0SEB0"/>
<dbReference type="InterPro" id="IPR018253">
    <property type="entry name" value="DnaJ_domain_CS"/>
</dbReference>
<evidence type="ECO:0000313" key="4">
    <source>
        <dbReference type="EMBL" id="EGS18287.1"/>
    </source>
</evidence>
<keyword evidence="2" id="KW-1133">Transmembrane helix</keyword>
<accession>G0SEB0</accession>
<dbReference type="eggNOG" id="KOG0715">
    <property type="taxonomic scope" value="Eukaryota"/>
</dbReference>
<keyword evidence="5" id="KW-1185">Reference proteome</keyword>
<sequence length="310" mass="34152">MPLRYAQTGAVLRRLATPRFFSTSSARALPTHHEDLHRLHAAKNHYEVLGLHYDATPEEIKKSFYTLSKRHHPDLHPHDPHASKRFMLISEAYAVLGNVEKRARYDRDVLRRNPHTAHPHGHRQGASYHSTGPAGGRPASGLSSRRRTTFTGPPPSFYRSGGWGAHGAKRRAAHEESTGFGFYGTAAGSGSSSSSSQTPGGRGPHPYPGTGGFAGGMGPGQSPYRPFDPEVPHFDRHAHEMAQERRNAEHRMQRMARERGINLEDSQSSTTMPFWAAALVLGAVVGGPFLLSGVWEKMNRKEGHGKRNGR</sequence>
<dbReference type="CDD" id="cd06257">
    <property type="entry name" value="DnaJ"/>
    <property type="match status" value="1"/>
</dbReference>
<dbReference type="InterPro" id="IPR053025">
    <property type="entry name" value="Mito_ATP_Synthase-Asso"/>
</dbReference>
<protein>
    <recommendedName>
        <fullName evidence="3">J domain-containing protein</fullName>
    </recommendedName>
</protein>
<gene>
    <name evidence="4" type="ORF">CTHT_0063110</name>
</gene>
<keyword evidence="2" id="KW-0812">Transmembrane</keyword>
<dbReference type="PROSITE" id="PS00636">
    <property type="entry name" value="DNAJ_1"/>
    <property type="match status" value="1"/>
</dbReference>
<dbReference type="EMBL" id="GL988046">
    <property type="protein sequence ID" value="EGS18287.1"/>
    <property type="molecule type" value="Genomic_DNA"/>
</dbReference>
<dbReference type="InterPro" id="IPR036869">
    <property type="entry name" value="J_dom_sf"/>
</dbReference>
<dbReference type="Proteomes" id="UP000008066">
    <property type="component" value="Unassembled WGS sequence"/>
</dbReference>
<reference evidence="4 5" key="1">
    <citation type="journal article" date="2011" name="Cell">
        <title>Insight into structure and assembly of the nuclear pore complex by utilizing the genome of a eukaryotic thermophile.</title>
        <authorList>
            <person name="Amlacher S."/>
            <person name="Sarges P."/>
            <person name="Flemming D."/>
            <person name="van Noort V."/>
            <person name="Kunze R."/>
            <person name="Devos D.P."/>
            <person name="Arumugam M."/>
            <person name="Bork P."/>
            <person name="Hurt E."/>
        </authorList>
    </citation>
    <scope>NUCLEOTIDE SEQUENCE [LARGE SCALE GENOMIC DNA]</scope>
    <source>
        <strain evidence="5">DSM 1495 / CBS 144.50 / IMI 039719</strain>
    </source>
</reference>
<evidence type="ECO:0000313" key="5">
    <source>
        <dbReference type="Proteomes" id="UP000008066"/>
    </source>
</evidence>
<dbReference type="RefSeq" id="XP_006696618.1">
    <property type="nucleotide sequence ID" value="XM_006696555.1"/>
</dbReference>
<dbReference type="PANTHER" id="PTHR44873:SF1">
    <property type="entry name" value="DNAJ HOMOLOG SUBFAMILY C MEMBER 30, MITOCHONDRIAL"/>
    <property type="match status" value="1"/>
</dbReference>
<dbReference type="InterPro" id="IPR001623">
    <property type="entry name" value="DnaJ_domain"/>
</dbReference>
<dbReference type="PANTHER" id="PTHR44873">
    <property type="entry name" value="DNAJ HOMOLOG SUBFAMILY C MEMBER 30, MITOCHONDRIAL"/>
    <property type="match status" value="1"/>
</dbReference>
<keyword evidence="2" id="KW-0472">Membrane</keyword>
<evidence type="ECO:0000256" key="2">
    <source>
        <dbReference type="SAM" id="Phobius"/>
    </source>
</evidence>
<dbReference type="PROSITE" id="PS50076">
    <property type="entry name" value="DNAJ_2"/>
    <property type="match status" value="1"/>
</dbReference>
<dbReference type="PRINTS" id="PR00625">
    <property type="entry name" value="JDOMAIN"/>
</dbReference>
<evidence type="ECO:0000256" key="1">
    <source>
        <dbReference type="SAM" id="MobiDB-lite"/>
    </source>
</evidence>
<feature type="domain" description="J" evidence="3">
    <location>
        <begin position="44"/>
        <end position="109"/>
    </location>
</feature>
<feature type="transmembrane region" description="Helical" evidence="2">
    <location>
        <begin position="272"/>
        <end position="291"/>
    </location>
</feature>
<feature type="region of interest" description="Disordered" evidence="1">
    <location>
        <begin position="112"/>
        <end position="172"/>
    </location>
</feature>
<dbReference type="Gene3D" id="1.10.287.110">
    <property type="entry name" value="DnaJ domain"/>
    <property type="match status" value="1"/>
</dbReference>
<dbReference type="AlphaFoldDB" id="G0SEB0"/>
<evidence type="ECO:0000259" key="3">
    <source>
        <dbReference type="PROSITE" id="PS50076"/>
    </source>
</evidence>
<dbReference type="OMA" id="NEHIWAR"/>
<feature type="region of interest" description="Disordered" evidence="1">
    <location>
        <begin position="184"/>
        <end position="227"/>
    </location>
</feature>
<dbReference type="Pfam" id="PF00226">
    <property type="entry name" value="DnaJ"/>
    <property type="match status" value="1"/>
</dbReference>
<name>G0SEB0_CHATD</name>
<feature type="compositionally biased region" description="Gly residues" evidence="1">
    <location>
        <begin position="209"/>
        <end position="219"/>
    </location>
</feature>
<proteinExistence type="predicted"/>
<dbReference type="GeneID" id="18260349"/>
<dbReference type="SMART" id="SM00271">
    <property type="entry name" value="DnaJ"/>
    <property type="match status" value="1"/>
</dbReference>
<dbReference type="OrthoDB" id="10250354at2759"/>
<feature type="compositionally biased region" description="Basic residues" evidence="1">
    <location>
        <begin position="112"/>
        <end position="123"/>
    </location>
</feature>